<accession>A0A4Z2G2G9</accession>
<organism evidence="2 3">
    <name type="scientific">Liparis tanakae</name>
    <name type="common">Tanaka's snailfish</name>
    <dbReference type="NCBI Taxonomy" id="230148"/>
    <lineage>
        <taxon>Eukaryota</taxon>
        <taxon>Metazoa</taxon>
        <taxon>Chordata</taxon>
        <taxon>Craniata</taxon>
        <taxon>Vertebrata</taxon>
        <taxon>Euteleostomi</taxon>
        <taxon>Actinopterygii</taxon>
        <taxon>Neopterygii</taxon>
        <taxon>Teleostei</taxon>
        <taxon>Neoteleostei</taxon>
        <taxon>Acanthomorphata</taxon>
        <taxon>Eupercaria</taxon>
        <taxon>Perciformes</taxon>
        <taxon>Cottioidei</taxon>
        <taxon>Cottales</taxon>
        <taxon>Liparidae</taxon>
        <taxon>Liparis</taxon>
    </lineage>
</organism>
<name>A0A4Z2G2G9_9TELE</name>
<dbReference type="OrthoDB" id="10529339at2759"/>
<evidence type="ECO:0000313" key="3">
    <source>
        <dbReference type="Proteomes" id="UP000314294"/>
    </source>
</evidence>
<comment type="caution">
    <text evidence="2">The sequence shown here is derived from an EMBL/GenBank/DDBJ whole genome shotgun (WGS) entry which is preliminary data.</text>
</comment>
<feature type="region of interest" description="Disordered" evidence="1">
    <location>
        <begin position="20"/>
        <end position="76"/>
    </location>
</feature>
<evidence type="ECO:0000313" key="2">
    <source>
        <dbReference type="EMBL" id="TNN47759.1"/>
    </source>
</evidence>
<feature type="compositionally biased region" description="Basic residues" evidence="1">
    <location>
        <begin position="26"/>
        <end position="35"/>
    </location>
</feature>
<evidence type="ECO:0000256" key="1">
    <source>
        <dbReference type="SAM" id="MobiDB-lite"/>
    </source>
</evidence>
<dbReference type="EMBL" id="SRLO01000725">
    <property type="protein sequence ID" value="TNN47759.1"/>
    <property type="molecule type" value="Genomic_DNA"/>
</dbReference>
<protein>
    <submittedName>
        <fullName evidence="2">Uncharacterized protein</fullName>
    </submittedName>
</protein>
<feature type="region of interest" description="Disordered" evidence="1">
    <location>
        <begin position="109"/>
        <end position="157"/>
    </location>
</feature>
<dbReference type="Proteomes" id="UP000314294">
    <property type="component" value="Unassembled WGS sequence"/>
</dbReference>
<dbReference type="AlphaFoldDB" id="A0A4Z2G2G9"/>
<feature type="compositionally biased region" description="Pro residues" evidence="1">
    <location>
        <begin position="51"/>
        <end position="71"/>
    </location>
</feature>
<reference evidence="2 3" key="1">
    <citation type="submission" date="2019-03" db="EMBL/GenBank/DDBJ databases">
        <title>First draft genome of Liparis tanakae, snailfish: a comprehensive survey of snailfish specific genes.</title>
        <authorList>
            <person name="Kim W."/>
            <person name="Song I."/>
            <person name="Jeong J.-H."/>
            <person name="Kim D."/>
            <person name="Kim S."/>
            <person name="Ryu S."/>
            <person name="Song J.Y."/>
            <person name="Lee S.K."/>
        </authorList>
    </citation>
    <scope>NUCLEOTIDE SEQUENCE [LARGE SCALE GENOMIC DNA]</scope>
    <source>
        <tissue evidence="2">Muscle</tissue>
    </source>
</reference>
<keyword evidence="3" id="KW-1185">Reference proteome</keyword>
<sequence>MDLTGYGTYRHPDCAPLSSFLEVRTKEKRGNRKKGPGSECRDGRPPHHPLPRPTHPPAAPPCPPSLSPTSPPLVGVVWTRKGEGKKRRSGSPGVWGFLLQASGPVTEAAADSPRGLAALRPQSGSPFASPGVQWEGWRGNSVSPSASRPPDFPKDDR</sequence>
<proteinExistence type="predicted"/>
<gene>
    <name evidence="2" type="ORF">EYF80_042012</name>
</gene>